<evidence type="ECO:0000256" key="2">
    <source>
        <dbReference type="ARBA" id="ARBA00023004"/>
    </source>
</evidence>
<dbReference type="GO" id="GO:0046872">
    <property type="term" value="F:metal ion binding"/>
    <property type="evidence" value="ECO:0007669"/>
    <property type="project" value="UniProtKB-KW"/>
</dbReference>
<dbReference type="InterPro" id="IPR017900">
    <property type="entry name" value="4Fe4S_Fe_S_CS"/>
</dbReference>
<organism evidence="5 6">
    <name type="scientific">Candidatus Desulfovibrio intestinipullorum</name>
    <dbReference type="NCBI Taxonomy" id="2838536"/>
    <lineage>
        <taxon>Bacteria</taxon>
        <taxon>Pseudomonadati</taxon>
        <taxon>Thermodesulfobacteriota</taxon>
        <taxon>Desulfovibrionia</taxon>
        <taxon>Desulfovibrionales</taxon>
        <taxon>Desulfovibrionaceae</taxon>
        <taxon>Desulfovibrio</taxon>
    </lineage>
</organism>
<dbReference type="SUPFAM" id="SSF54862">
    <property type="entry name" value="4Fe-4S ferredoxins"/>
    <property type="match status" value="1"/>
</dbReference>
<gene>
    <name evidence="5" type="ORF">H9894_08990</name>
</gene>
<sequence length="71" mass="7740">MSKKTHVIDTRRCKSCGLCVDACPKQVLAIGTEINGQGYNYVERVQPDKCIRCNICGIVCPDIAIGVVVEN</sequence>
<dbReference type="InterPro" id="IPR017896">
    <property type="entry name" value="4Fe4S_Fe-S-bd"/>
</dbReference>
<evidence type="ECO:0000259" key="4">
    <source>
        <dbReference type="PROSITE" id="PS51379"/>
    </source>
</evidence>
<keyword evidence="3" id="KW-0411">Iron-sulfur</keyword>
<reference evidence="5" key="2">
    <citation type="submission" date="2021-04" db="EMBL/GenBank/DDBJ databases">
        <authorList>
            <person name="Gilroy R."/>
        </authorList>
    </citation>
    <scope>NUCLEOTIDE SEQUENCE</scope>
    <source>
        <strain evidence="5">ChiHecec2B26-446</strain>
    </source>
</reference>
<evidence type="ECO:0000313" key="6">
    <source>
        <dbReference type="Proteomes" id="UP000886752"/>
    </source>
</evidence>
<dbReference type="PANTHER" id="PTHR43193">
    <property type="match status" value="1"/>
</dbReference>
<dbReference type="AlphaFoldDB" id="A0A9D1PWZ2"/>
<comment type="caution">
    <text evidence="5">The sequence shown here is derived from an EMBL/GenBank/DDBJ whole genome shotgun (WGS) entry which is preliminary data.</text>
</comment>
<protein>
    <submittedName>
        <fullName evidence="5">4Fe-4S binding protein</fullName>
    </submittedName>
</protein>
<keyword evidence="1" id="KW-0479">Metal-binding</keyword>
<keyword evidence="2" id="KW-0408">Iron</keyword>
<proteinExistence type="predicted"/>
<dbReference type="PROSITE" id="PS00198">
    <property type="entry name" value="4FE4S_FER_1"/>
    <property type="match status" value="2"/>
</dbReference>
<evidence type="ECO:0000256" key="3">
    <source>
        <dbReference type="ARBA" id="ARBA00023014"/>
    </source>
</evidence>
<accession>A0A9D1PWZ2</accession>
<evidence type="ECO:0000256" key="1">
    <source>
        <dbReference type="ARBA" id="ARBA00022723"/>
    </source>
</evidence>
<name>A0A9D1PWZ2_9BACT</name>
<dbReference type="InterPro" id="IPR052977">
    <property type="entry name" value="Polyferredoxin-like_ET"/>
</dbReference>
<dbReference type="PROSITE" id="PS51379">
    <property type="entry name" value="4FE4S_FER_2"/>
    <property type="match status" value="2"/>
</dbReference>
<dbReference type="Pfam" id="PF12838">
    <property type="entry name" value="Fer4_7"/>
    <property type="match status" value="1"/>
</dbReference>
<dbReference type="Proteomes" id="UP000886752">
    <property type="component" value="Unassembled WGS sequence"/>
</dbReference>
<dbReference type="EMBL" id="DXHV01000077">
    <property type="protein sequence ID" value="HIW01302.1"/>
    <property type="molecule type" value="Genomic_DNA"/>
</dbReference>
<dbReference type="Gene3D" id="3.30.70.20">
    <property type="match status" value="1"/>
</dbReference>
<feature type="domain" description="4Fe-4S ferredoxin-type" evidence="4">
    <location>
        <begin position="41"/>
        <end position="70"/>
    </location>
</feature>
<evidence type="ECO:0000313" key="5">
    <source>
        <dbReference type="EMBL" id="HIW01302.1"/>
    </source>
</evidence>
<feature type="domain" description="4Fe-4S ferredoxin-type" evidence="4">
    <location>
        <begin position="4"/>
        <end position="33"/>
    </location>
</feature>
<reference evidence="5" key="1">
    <citation type="journal article" date="2021" name="PeerJ">
        <title>Extensive microbial diversity within the chicken gut microbiome revealed by metagenomics and culture.</title>
        <authorList>
            <person name="Gilroy R."/>
            <person name="Ravi A."/>
            <person name="Getino M."/>
            <person name="Pursley I."/>
            <person name="Horton D.L."/>
            <person name="Alikhan N.F."/>
            <person name="Baker D."/>
            <person name="Gharbi K."/>
            <person name="Hall N."/>
            <person name="Watson M."/>
            <person name="Adriaenssens E.M."/>
            <person name="Foster-Nyarko E."/>
            <person name="Jarju S."/>
            <person name="Secka A."/>
            <person name="Antonio M."/>
            <person name="Oren A."/>
            <person name="Chaudhuri R.R."/>
            <person name="La Ragione R."/>
            <person name="Hildebrand F."/>
            <person name="Pallen M.J."/>
        </authorList>
    </citation>
    <scope>NUCLEOTIDE SEQUENCE</scope>
    <source>
        <strain evidence="5">ChiHecec2B26-446</strain>
    </source>
</reference>
<dbReference type="PANTHER" id="PTHR43193:SF2">
    <property type="entry name" value="POLYFERREDOXIN PROTEIN FWDF"/>
    <property type="match status" value="1"/>
</dbReference>
<dbReference type="GO" id="GO:0051536">
    <property type="term" value="F:iron-sulfur cluster binding"/>
    <property type="evidence" value="ECO:0007669"/>
    <property type="project" value="UniProtKB-KW"/>
</dbReference>